<sequence length="135" mass="15557">MYCRSNRIYLAADAASLCVTEVIFWQESTCEREQTSMPHSVQRPQGRHYFLTRRYVVTRLLVALILVKASSLFCECVPGCVNETIKGPLLSTRIRRNDNDVMEGPAHSFNHSIQALPKSPVFWEESVEDQETYRM</sequence>
<protein>
    <submittedName>
        <fullName evidence="1">Uncharacterized protein</fullName>
    </submittedName>
</protein>
<comment type="caution">
    <text evidence="1">The sequence shown here is derived from an EMBL/GenBank/DDBJ whole genome shotgun (WGS) entry which is preliminary data.</text>
</comment>
<keyword evidence="2" id="KW-1185">Reference proteome</keyword>
<gene>
    <name evidence="1" type="ORF">KIN20_018502</name>
</gene>
<evidence type="ECO:0000313" key="1">
    <source>
        <dbReference type="EMBL" id="KAJ1359718.1"/>
    </source>
</evidence>
<name>A0AAD5MPY6_PARTN</name>
<dbReference type="AlphaFoldDB" id="A0AAD5MPY6"/>
<organism evidence="1 2">
    <name type="scientific">Parelaphostrongylus tenuis</name>
    <name type="common">Meningeal worm</name>
    <dbReference type="NCBI Taxonomy" id="148309"/>
    <lineage>
        <taxon>Eukaryota</taxon>
        <taxon>Metazoa</taxon>
        <taxon>Ecdysozoa</taxon>
        <taxon>Nematoda</taxon>
        <taxon>Chromadorea</taxon>
        <taxon>Rhabditida</taxon>
        <taxon>Rhabditina</taxon>
        <taxon>Rhabditomorpha</taxon>
        <taxon>Strongyloidea</taxon>
        <taxon>Metastrongylidae</taxon>
        <taxon>Parelaphostrongylus</taxon>
    </lineage>
</organism>
<proteinExistence type="predicted"/>
<accession>A0AAD5MPY6</accession>
<dbReference type="EMBL" id="JAHQIW010003679">
    <property type="protein sequence ID" value="KAJ1359718.1"/>
    <property type="molecule type" value="Genomic_DNA"/>
</dbReference>
<dbReference type="Proteomes" id="UP001196413">
    <property type="component" value="Unassembled WGS sequence"/>
</dbReference>
<evidence type="ECO:0000313" key="2">
    <source>
        <dbReference type="Proteomes" id="UP001196413"/>
    </source>
</evidence>
<reference evidence="1" key="1">
    <citation type="submission" date="2021-06" db="EMBL/GenBank/DDBJ databases">
        <title>Parelaphostrongylus tenuis whole genome reference sequence.</title>
        <authorList>
            <person name="Garwood T.J."/>
            <person name="Larsen P.A."/>
            <person name="Fountain-Jones N.M."/>
            <person name="Garbe J.R."/>
            <person name="Macchietto M.G."/>
            <person name="Kania S.A."/>
            <person name="Gerhold R.W."/>
            <person name="Richards J.E."/>
            <person name="Wolf T.M."/>
        </authorList>
    </citation>
    <scope>NUCLEOTIDE SEQUENCE</scope>
    <source>
        <strain evidence="1">MNPRO001-30</strain>
        <tissue evidence="1">Meninges</tissue>
    </source>
</reference>